<dbReference type="RefSeq" id="WP_284922157.1">
    <property type="nucleotide sequence ID" value="NZ_CP126980.1"/>
</dbReference>
<dbReference type="PANTHER" id="PTHR44942:SF4">
    <property type="entry name" value="METHYLTRANSFERASE TYPE 11 DOMAIN-CONTAINING PROTEIN"/>
    <property type="match status" value="1"/>
</dbReference>
<comment type="similarity">
    <text evidence="1">Belongs to the methyltransferase superfamily.</text>
</comment>
<sequence length="257" mass="27102">MAGPRLELDTRSADAIDGRHLRAAAFHEVRLQYVREIALDRVSPAARALVVGSGRGVLPAGLAGLGLKVTGVDPSAAATKLARESVPGVDFVTAPSEELPFPGESFDLVYCADTFEITGDLDGVLGEVARVLRPGGVLVYDTVNRTVPARVVYLGAFQGVPFTRIMPPGRYAAARLRPPGEVRAALAAHGLSGGQVCGFRPASIGRLVSAVLRRRRGLLTDEQVGPLTGFVLDPDGPPVVTYLGWASKAGMERLTDR</sequence>
<keyword evidence="2 5" id="KW-0489">Methyltransferase</keyword>
<dbReference type="InterPro" id="IPR013216">
    <property type="entry name" value="Methyltransf_11"/>
</dbReference>
<dbReference type="InterPro" id="IPR051052">
    <property type="entry name" value="Diverse_substrate_MTase"/>
</dbReference>
<reference evidence="5 6" key="1">
    <citation type="submission" date="2023-06" db="EMBL/GenBank/DDBJ databases">
        <authorList>
            <person name="Yushchuk O."/>
            <person name="Binda E."/>
            <person name="Ruckert-Reed C."/>
            <person name="Fedorenko V."/>
            <person name="Kalinowski J."/>
            <person name="Marinelli F."/>
        </authorList>
    </citation>
    <scope>NUCLEOTIDE SEQUENCE [LARGE SCALE GENOMIC DNA]</scope>
    <source>
        <strain evidence="5 6">NRRL 3884</strain>
    </source>
</reference>
<dbReference type="CDD" id="cd02440">
    <property type="entry name" value="AdoMet_MTases"/>
    <property type="match status" value="1"/>
</dbReference>
<feature type="domain" description="Methyltransferase type 11" evidence="4">
    <location>
        <begin position="50"/>
        <end position="139"/>
    </location>
</feature>
<dbReference type="PANTHER" id="PTHR44942">
    <property type="entry name" value="METHYLTRANSF_11 DOMAIN-CONTAINING PROTEIN"/>
    <property type="match status" value="1"/>
</dbReference>
<dbReference type="Proteomes" id="UP001240150">
    <property type="component" value="Chromosome"/>
</dbReference>
<dbReference type="InterPro" id="IPR029063">
    <property type="entry name" value="SAM-dependent_MTases_sf"/>
</dbReference>
<evidence type="ECO:0000313" key="5">
    <source>
        <dbReference type="EMBL" id="WIN00628.1"/>
    </source>
</evidence>
<evidence type="ECO:0000256" key="3">
    <source>
        <dbReference type="ARBA" id="ARBA00022679"/>
    </source>
</evidence>
<gene>
    <name evidence="5" type="ORF">ACTOB_004343</name>
</gene>
<evidence type="ECO:0000256" key="2">
    <source>
        <dbReference type="ARBA" id="ARBA00022603"/>
    </source>
</evidence>
<dbReference type="EMBL" id="CP126980">
    <property type="protein sequence ID" value="WIN00628.1"/>
    <property type="molecule type" value="Genomic_DNA"/>
</dbReference>
<evidence type="ECO:0000313" key="6">
    <source>
        <dbReference type="Proteomes" id="UP001240150"/>
    </source>
</evidence>
<keyword evidence="3" id="KW-0808">Transferase</keyword>
<evidence type="ECO:0000259" key="4">
    <source>
        <dbReference type="Pfam" id="PF08241"/>
    </source>
</evidence>
<organism evidence="5 6">
    <name type="scientific">Actinoplanes oblitus</name>
    <dbReference type="NCBI Taxonomy" id="3040509"/>
    <lineage>
        <taxon>Bacteria</taxon>
        <taxon>Bacillati</taxon>
        <taxon>Actinomycetota</taxon>
        <taxon>Actinomycetes</taxon>
        <taxon>Micromonosporales</taxon>
        <taxon>Micromonosporaceae</taxon>
        <taxon>Actinoplanes</taxon>
    </lineage>
</organism>
<dbReference type="GO" id="GO:0008168">
    <property type="term" value="F:methyltransferase activity"/>
    <property type="evidence" value="ECO:0007669"/>
    <property type="project" value="UniProtKB-KW"/>
</dbReference>
<keyword evidence="6" id="KW-1185">Reference proteome</keyword>
<name>A0ABY8WT43_9ACTN</name>
<evidence type="ECO:0000256" key="1">
    <source>
        <dbReference type="ARBA" id="ARBA00008361"/>
    </source>
</evidence>
<accession>A0ABY8WT43</accession>
<dbReference type="SUPFAM" id="SSF53335">
    <property type="entry name" value="S-adenosyl-L-methionine-dependent methyltransferases"/>
    <property type="match status" value="1"/>
</dbReference>
<proteinExistence type="inferred from homology"/>
<dbReference type="GO" id="GO:0032259">
    <property type="term" value="P:methylation"/>
    <property type="evidence" value="ECO:0007669"/>
    <property type="project" value="UniProtKB-KW"/>
</dbReference>
<dbReference type="Pfam" id="PF08241">
    <property type="entry name" value="Methyltransf_11"/>
    <property type="match status" value="1"/>
</dbReference>
<dbReference type="Gene3D" id="3.40.50.150">
    <property type="entry name" value="Vaccinia Virus protein VP39"/>
    <property type="match status" value="1"/>
</dbReference>
<protein>
    <submittedName>
        <fullName evidence="5">Methyltransferase domain-containing protein</fullName>
    </submittedName>
</protein>